<protein>
    <submittedName>
        <fullName evidence="3">Uncharacterized protein</fullName>
    </submittedName>
</protein>
<organism evidence="3 4">
    <name type="scientific">Podospora appendiculata</name>
    <dbReference type="NCBI Taxonomy" id="314037"/>
    <lineage>
        <taxon>Eukaryota</taxon>
        <taxon>Fungi</taxon>
        <taxon>Dikarya</taxon>
        <taxon>Ascomycota</taxon>
        <taxon>Pezizomycotina</taxon>
        <taxon>Sordariomycetes</taxon>
        <taxon>Sordariomycetidae</taxon>
        <taxon>Sordariales</taxon>
        <taxon>Podosporaceae</taxon>
        <taxon>Podospora</taxon>
    </lineage>
</organism>
<feature type="compositionally biased region" description="Basic and acidic residues" evidence="1">
    <location>
        <begin position="95"/>
        <end position="105"/>
    </location>
</feature>
<evidence type="ECO:0000256" key="1">
    <source>
        <dbReference type="SAM" id="MobiDB-lite"/>
    </source>
</evidence>
<name>A0AAE1CFD6_9PEZI</name>
<feature type="transmembrane region" description="Helical" evidence="2">
    <location>
        <begin position="12"/>
        <end position="33"/>
    </location>
</feature>
<accession>A0AAE1CFD6</accession>
<gene>
    <name evidence="3" type="ORF">B0T22DRAFT_11017</name>
</gene>
<keyword evidence="2" id="KW-0472">Membrane</keyword>
<dbReference type="EMBL" id="JAULSO010000001">
    <property type="protein sequence ID" value="KAK3692350.1"/>
    <property type="molecule type" value="Genomic_DNA"/>
</dbReference>
<dbReference type="Proteomes" id="UP001270362">
    <property type="component" value="Unassembled WGS sequence"/>
</dbReference>
<proteinExistence type="predicted"/>
<reference evidence="3" key="2">
    <citation type="submission" date="2023-06" db="EMBL/GenBank/DDBJ databases">
        <authorList>
            <consortium name="Lawrence Berkeley National Laboratory"/>
            <person name="Haridas S."/>
            <person name="Hensen N."/>
            <person name="Bonometti L."/>
            <person name="Westerberg I."/>
            <person name="Brannstrom I.O."/>
            <person name="Guillou S."/>
            <person name="Cros-Aarteil S."/>
            <person name="Calhoun S."/>
            <person name="Kuo A."/>
            <person name="Mondo S."/>
            <person name="Pangilinan J."/>
            <person name="Riley R."/>
            <person name="Labutti K."/>
            <person name="Andreopoulos B."/>
            <person name="Lipzen A."/>
            <person name="Chen C."/>
            <person name="Yanf M."/>
            <person name="Daum C."/>
            <person name="Ng V."/>
            <person name="Clum A."/>
            <person name="Steindorff A."/>
            <person name="Ohm R."/>
            <person name="Martin F."/>
            <person name="Silar P."/>
            <person name="Natvig D."/>
            <person name="Lalanne C."/>
            <person name="Gautier V."/>
            <person name="Ament-Velasquez S.L."/>
            <person name="Kruys A."/>
            <person name="Hutchinson M.I."/>
            <person name="Powell A.J."/>
            <person name="Barry K."/>
            <person name="Miller A.N."/>
            <person name="Grigoriev I.V."/>
            <person name="Debuchy R."/>
            <person name="Gladieux P."/>
            <person name="Thoren M.H."/>
            <person name="Johannesson H."/>
        </authorList>
    </citation>
    <scope>NUCLEOTIDE SEQUENCE</scope>
    <source>
        <strain evidence="3">CBS 314.62</strain>
    </source>
</reference>
<keyword evidence="2" id="KW-1133">Transmembrane helix</keyword>
<keyword evidence="2" id="KW-0812">Transmembrane</keyword>
<keyword evidence="4" id="KW-1185">Reference proteome</keyword>
<dbReference type="AlphaFoldDB" id="A0AAE1CFD6"/>
<reference evidence="3" key="1">
    <citation type="journal article" date="2023" name="Mol. Phylogenet. Evol.">
        <title>Genome-scale phylogeny and comparative genomics of the fungal order Sordariales.</title>
        <authorList>
            <person name="Hensen N."/>
            <person name="Bonometti L."/>
            <person name="Westerberg I."/>
            <person name="Brannstrom I.O."/>
            <person name="Guillou S."/>
            <person name="Cros-Aarteil S."/>
            <person name="Calhoun S."/>
            <person name="Haridas S."/>
            <person name="Kuo A."/>
            <person name="Mondo S."/>
            <person name="Pangilinan J."/>
            <person name="Riley R."/>
            <person name="LaButti K."/>
            <person name="Andreopoulos B."/>
            <person name="Lipzen A."/>
            <person name="Chen C."/>
            <person name="Yan M."/>
            <person name="Daum C."/>
            <person name="Ng V."/>
            <person name="Clum A."/>
            <person name="Steindorff A."/>
            <person name="Ohm R.A."/>
            <person name="Martin F."/>
            <person name="Silar P."/>
            <person name="Natvig D.O."/>
            <person name="Lalanne C."/>
            <person name="Gautier V."/>
            <person name="Ament-Velasquez S.L."/>
            <person name="Kruys A."/>
            <person name="Hutchinson M.I."/>
            <person name="Powell A.J."/>
            <person name="Barry K."/>
            <person name="Miller A.N."/>
            <person name="Grigoriev I.V."/>
            <person name="Debuchy R."/>
            <person name="Gladieux P."/>
            <person name="Hiltunen Thoren M."/>
            <person name="Johannesson H."/>
        </authorList>
    </citation>
    <scope>NUCLEOTIDE SEQUENCE</scope>
    <source>
        <strain evidence="3">CBS 314.62</strain>
    </source>
</reference>
<feature type="transmembrane region" description="Helical" evidence="2">
    <location>
        <begin position="39"/>
        <end position="56"/>
    </location>
</feature>
<comment type="caution">
    <text evidence="3">The sequence shown here is derived from an EMBL/GenBank/DDBJ whole genome shotgun (WGS) entry which is preliminary data.</text>
</comment>
<evidence type="ECO:0000313" key="4">
    <source>
        <dbReference type="Proteomes" id="UP001270362"/>
    </source>
</evidence>
<evidence type="ECO:0000313" key="3">
    <source>
        <dbReference type="EMBL" id="KAK3692350.1"/>
    </source>
</evidence>
<feature type="region of interest" description="Disordered" evidence="1">
    <location>
        <begin position="95"/>
        <end position="118"/>
    </location>
</feature>
<sequence>MAIGKMEFSGPFSRLVVPGCCLCGWMALAHLALLSHSPQLLWAKYLVALALVFRLFKESLKAKLALSRVHLSRLAWRREEITLGILILFNRGVRDDGNCKGEGRGQGRFWGTDPSSHG</sequence>
<evidence type="ECO:0000256" key="2">
    <source>
        <dbReference type="SAM" id="Phobius"/>
    </source>
</evidence>